<comment type="similarity">
    <text evidence="1 7 8">Belongs to the ferrochelatase family.</text>
</comment>
<evidence type="ECO:0000256" key="8">
    <source>
        <dbReference type="RuleBase" id="RU004185"/>
    </source>
</evidence>
<comment type="catalytic activity">
    <reaction evidence="7">
        <text>heme b + 2 H(+) = protoporphyrin IX + Fe(2+)</text>
        <dbReference type="Rhea" id="RHEA:22584"/>
        <dbReference type="ChEBI" id="CHEBI:15378"/>
        <dbReference type="ChEBI" id="CHEBI:29033"/>
        <dbReference type="ChEBI" id="CHEBI:57306"/>
        <dbReference type="ChEBI" id="CHEBI:60344"/>
        <dbReference type="EC" id="4.98.1.1"/>
    </reaction>
</comment>
<comment type="pathway">
    <text evidence="7">Porphyrin-containing compound metabolism; protoheme biosynthesis; protoheme from protoporphyrin-IX: step 1/1.</text>
</comment>
<comment type="caution">
    <text evidence="9">The sequence shown here is derived from an EMBL/GenBank/DDBJ whole genome shotgun (WGS) entry which is preliminary data.</text>
</comment>
<dbReference type="GO" id="GO:0046872">
    <property type="term" value="F:metal ion binding"/>
    <property type="evidence" value="ECO:0007669"/>
    <property type="project" value="UniProtKB-KW"/>
</dbReference>
<keyword evidence="3 7" id="KW-0350">Heme biosynthesis</keyword>
<dbReference type="Pfam" id="PF00762">
    <property type="entry name" value="Ferrochelatase"/>
    <property type="match status" value="1"/>
</dbReference>
<comment type="function">
    <text evidence="7">Catalyzes the ferrous insertion into protoporphyrin IX.</text>
</comment>
<gene>
    <name evidence="7" type="primary">hemH</name>
    <name evidence="9" type="ORF">EGI31_24675</name>
</gene>
<evidence type="ECO:0000256" key="4">
    <source>
        <dbReference type="ARBA" id="ARBA00023239"/>
    </source>
</evidence>
<dbReference type="Gene3D" id="3.40.50.1400">
    <property type="match status" value="2"/>
</dbReference>
<organism evidence="9 10">
    <name type="scientific">Lacihabitans soyangensis</name>
    <dbReference type="NCBI Taxonomy" id="869394"/>
    <lineage>
        <taxon>Bacteria</taxon>
        <taxon>Pseudomonadati</taxon>
        <taxon>Bacteroidota</taxon>
        <taxon>Cytophagia</taxon>
        <taxon>Cytophagales</taxon>
        <taxon>Leadbetterellaceae</taxon>
        <taxon>Lacihabitans</taxon>
    </lineage>
</organism>
<dbReference type="NCBIfam" id="TIGR00109">
    <property type="entry name" value="hemH"/>
    <property type="match status" value="1"/>
</dbReference>
<protein>
    <recommendedName>
        <fullName evidence="7">Ferrochelatase</fullName>
        <ecNumber evidence="7">4.98.1.1</ecNumber>
    </recommendedName>
    <alternativeName>
        <fullName evidence="7">Heme synthase</fullName>
    </alternativeName>
    <alternativeName>
        <fullName evidence="7">Protoheme ferro-lyase</fullName>
    </alternativeName>
</protein>
<evidence type="ECO:0000256" key="6">
    <source>
        <dbReference type="ARBA" id="ARBA00024536"/>
    </source>
</evidence>
<reference evidence="9 10" key="1">
    <citation type="submission" date="2018-11" db="EMBL/GenBank/DDBJ databases">
        <title>Novel bacteria species description.</title>
        <authorList>
            <person name="Han J.-H."/>
        </authorList>
    </citation>
    <scope>NUCLEOTIDE SEQUENCE [LARGE SCALE GENOMIC DNA]</scope>
    <source>
        <strain evidence="9 10">KCTC23259</strain>
    </source>
</reference>
<keyword evidence="2 7" id="KW-0408">Iron</keyword>
<accession>A0AAE3H8A3</accession>
<keyword evidence="7" id="KW-0963">Cytoplasm</keyword>
<dbReference type="PANTHER" id="PTHR11108:SF1">
    <property type="entry name" value="FERROCHELATASE, MITOCHONDRIAL"/>
    <property type="match status" value="1"/>
</dbReference>
<dbReference type="AlphaFoldDB" id="A0AAE3H8A3"/>
<feature type="binding site" evidence="7">
    <location>
        <position position="198"/>
    </location>
    <ligand>
        <name>Fe(2+)</name>
        <dbReference type="ChEBI" id="CHEBI:29033"/>
    </ligand>
</feature>
<feature type="binding site" evidence="7">
    <location>
        <position position="299"/>
    </location>
    <ligand>
        <name>Fe(2+)</name>
        <dbReference type="ChEBI" id="CHEBI:29033"/>
    </ligand>
</feature>
<evidence type="ECO:0000256" key="2">
    <source>
        <dbReference type="ARBA" id="ARBA00023004"/>
    </source>
</evidence>
<dbReference type="CDD" id="cd00419">
    <property type="entry name" value="Ferrochelatase_C"/>
    <property type="match status" value="1"/>
</dbReference>
<keyword evidence="5 7" id="KW-0627">Porphyrin biosynthesis</keyword>
<dbReference type="Proteomes" id="UP001204144">
    <property type="component" value="Unassembled WGS sequence"/>
</dbReference>
<dbReference type="SUPFAM" id="SSF53800">
    <property type="entry name" value="Chelatase"/>
    <property type="match status" value="1"/>
</dbReference>
<evidence type="ECO:0000313" key="9">
    <source>
        <dbReference type="EMBL" id="MCP9766145.1"/>
    </source>
</evidence>
<dbReference type="GO" id="GO:0004325">
    <property type="term" value="F:ferrochelatase activity"/>
    <property type="evidence" value="ECO:0007669"/>
    <property type="project" value="UniProtKB-UniRule"/>
</dbReference>
<evidence type="ECO:0000256" key="1">
    <source>
        <dbReference type="ARBA" id="ARBA00007718"/>
    </source>
</evidence>
<comment type="subcellular location">
    <subcellularLocation>
        <location evidence="7">Cytoplasm</location>
    </subcellularLocation>
</comment>
<dbReference type="HAMAP" id="MF_00323">
    <property type="entry name" value="Ferrochelatase"/>
    <property type="match status" value="1"/>
</dbReference>
<keyword evidence="7" id="KW-0479">Metal-binding</keyword>
<dbReference type="InterPro" id="IPR033644">
    <property type="entry name" value="Ferrochelatase_C"/>
</dbReference>
<keyword evidence="10" id="KW-1185">Reference proteome</keyword>
<name>A0AAE3H8A3_9BACT</name>
<evidence type="ECO:0000256" key="3">
    <source>
        <dbReference type="ARBA" id="ARBA00023133"/>
    </source>
</evidence>
<comment type="catalytic activity">
    <reaction evidence="6">
        <text>Fe-coproporphyrin III + 2 H(+) = coproporphyrin III + Fe(2+)</text>
        <dbReference type="Rhea" id="RHEA:49572"/>
        <dbReference type="ChEBI" id="CHEBI:15378"/>
        <dbReference type="ChEBI" id="CHEBI:29033"/>
        <dbReference type="ChEBI" id="CHEBI:68438"/>
        <dbReference type="ChEBI" id="CHEBI:131725"/>
        <dbReference type="EC" id="4.99.1.9"/>
    </reaction>
    <physiologicalReaction direction="right-to-left" evidence="6">
        <dbReference type="Rhea" id="RHEA:49574"/>
    </physiologicalReaction>
</comment>
<evidence type="ECO:0000256" key="7">
    <source>
        <dbReference type="HAMAP-Rule" id="MF_00323"/>
    </source>
</evidence>
<sequence length="347" mass="39907">MNKVSKELKTGVLLVNLGTPDSPSVPDVRKYLREFLWDERVLDIPAVPRWLLVNAIIAPFRSPKSAKVYRELWTENGSPLKIYGLANERDLQTKLGDQYIVKLAMRYQNPSIQSKLDEFQTSGIKDLIVIPLFPHYASASTGSVYQKVMEIVSKWLVIPEIKIVNNFYDYPKFIAGFAANARKHMENFDYEHFLFSYHGIPERQITKGDCHNVCKFGTCCDNITEKNQHCYRAQCFETTRLLVKELGLKEGTYTTSFQSRLGKTPWIKPYSDDVIKEFGKKGIKSVLAFSPAFVSDCLETTIEVGDEYKELFEEYGGEKWDLVESLNDSENWVNLLEELVLENSHQK</sequence>
<keyword evidence="4 7" id="KW-0456">Lyase</keyword>
<dbReference type="GO" id="GO:0005737">
    <property type="term" value="C:cytoplasm"/>
    <property type="evidence" value="ECO:0007669"/>
    <property type="project" value="UniProtKB-SubCell"/>
</dbReference>
<dbReference type="PANTHER" id="PTHR11108">
    <property type="entry name" value="FERROCHELATASE"/>
    <property type="match status" value="1"/>
</dbReference>
<dbReference type="EMBL" id="RJUF01000195">
    <property type="protein sequence ID" value="MCP9766145.1"/>
    <property type="molecule type" value="Genomic_DNA"/>
</dbReference>
<dbReference type="EC" id="4.98.1.1" evidence="7"/>
<dbReference type="GO" id="GO:0006783">
    <property type="term" value="P:heme biosynthetic process"/>
    <property type="evidence" value="ECO:0007669"/>
    <property type="project" value="UniProtKB-UniRule"/>
</dbReference>
<evidence type="ECO:0000256" key="5">
    <source>
        <dbReference type="ARBA" id="ARBA00023244"/>
    </source>
</evidence>
<dbReference type="InterPro" id="IPR001015">
    <property type="entry name" value="Ferrochelatase"/>
</dbReference>
<proteinExistence type="inferred from homology"/>
<dbReference type="InterPro" id="IPR033659">
    <property type="entry name" value="Ferrochelatase_N"/>
</dbReference>
<evidence type="ECO:0000313" key="10">
    <source>
        <dbReference type="Proteomes" id="UP001204144"/>
    </source>
</evidence>
<dbReference type="CDD" id="cd03411">
    <property type="entry name" value="Ferrochelatase_N"/>
    <property type="match status" value="1"/>
</dbReference>